<protein>
    <submittedName>
        <fullName evidence="1">Uncharacterized protein</fullName>
    </submittedName>
</protein>
<accession>A0AAD6S9J3</accession>
<dbReference type="EMBL" id="JARJCM010000186">
    <property type="protein sequence ID" value="KAJ7023593.1"/>
    <property type="molecule type" value="Genomic_DNA"/>
</dbReference>
<evidence type="ECO:0000313" key="2">
    <source>
        <dbReference type="Proteomes" id="UP001218188"/>
    </source>
</evidence>
<dbReference type="Proteomes" id="UP001218188">
    <property type="component" value="Unassembled WGS sequence"/>
</dbReference>
<proteinExistence type="predicted"/>
<comment type="caution">
    <text evidence="1">The sequence shown here is derived from an EMBL/GenBank/DDBJ whole genome shotgun (WGS) entry which is preliminary data.</text>
</comment>
<sequence length="192" mass="21543">MGDLMDLQAALHEPKLPPELERLVVETAAVSHLRGISSLMLVAWRVKDWPFSGVAREQSHREPGFFQHAVRHLFIVAAFQMNGNEIATILRACSGFLGLLKIEDRPPLLADPRFVHIKQDTSYRLDWVRALREDAIIGQLRTSSSPRDRRASLKVDRKIISRTPDPYFGHFGVILAPADGVRCRVGGISGRC</sequence>
<name>A0AAD6S9J3_9AGAR</name>
<organism evidence="1 2">
    <name type="scientific">Mycena alexandri</name>
    <dbReference type="NCBI Taxonomy" id="1745969"/>
    <lineage>
        <taxon>Eukaryota</taxon>
        <taxon>Fungi</taxon>
        <taxon>Dikarya</taxon>
        <taxon>Basidiomycota</taxon>
        <taxon>Agaricomycotina</taxon>
        <taxon>Agaricomycetes</taxon>
        <taxon>Agaricomycetidae</taxon>
        <taxon>Agaricales</taxon>
        <taxon>Marasmiineae</taxon>
        <taxon>Mycenaceae</taxon>
        <taxon>Mycena</taxon>
    </lineage>
</organism>
<gene>
    <name evidence="1" type="ORF">C8F04DRAFT_1240111</name>
</gene>
<keyword evidence="2" id="KW-1185">Reference proteome</keyword>
<evidence type="ECO:0000313" key="1">
    <source>
        <dbReference type="EMBL" id="KAJ7023593.1"/>
    </source>
</evidence>
<reference evidence="1" key="1">
    <citation type="submission" date="2023-03" db="EMBL/GenBank/DDBJ databases">
        <title>Massive genome expansion in bonnet fungi (Mycena s.s.) driven by repeated elements and novel gene families across ecological guilds.</title>
        <authorList>
            <consortium name="Lawrence Berkeley National Laboratory"/>
            <person name="Harder C.B."/>
            <person name="Miyauchi S."/>
            <person name="Viragh M."/>
            <person name="Kuo A."/>
            <person name="Thoen E."/>
            <person name="Andreopoulos B."/>
            <person name="Lu D."/>
            <person name="Skrede I."/>
            <person name="Drula E."/>
            <person name="Henrissat B."/>
            <person name="Morin E."/>
            <person name="Kohler A."/>
            <person name="Barry K."/>
            <person name="LaButti K."/>
            <person name="Morin E."/>
            <person name="Salamov A."/>
            <person name="Lipzen A."/>
            <person name="Mereny Z."/>
            <person name="Hegedus B."/>
            <person name="Baldrian P."/>
            <person name="Stursova M."/>
            <person name="Weitz H."/>
            <person name="Taylor A."/>
            <person name="Grigoriev I.V."/>
            <person name="Nagy L.G."/>
            <person name="Martin F."/>
            <person name="Kauserud H."/>
        </authorList>
    </citation>
    <scope>NUCLEOTIDE SEQUENCE</scope>
    <source>
        <strain evidence="1">CBHHK200</strain>
    </source>
</reference>
<dbReference type="AlphaFoldDB" id="A0AAD6S9J3"/>